<evidence type="ECO:0000256" key="1">
    <source>
        <dbReference type="SAM" id="MobiDB-lite"/>
    </source>
</evidence>
<feature type="region of interest" description="Disordered" evidence="1">
    <location>
        <begin position="1"/>
        <end position="23"/>
    </location>
</feature>
<name>A0ABQ6FBT6_9RHOO</name>
<keyword evidence="3" id="KW-1185">Reference proteome</keyword>
<evidence type="ECO:0000313" key="3">
    <source>
        <dbReference type="Proteomes" id="UP001157167"/>
    </source>
</evidence>
<feature type="region of interest" description="Disordered" evidence="1">
    <location>
        <begin position="52"/>
        <end position="101"/>
    </location>
</feature>
<proteinExistence type="predicted"/>
<accession>A0ABQ6FBT6</accession>
<sequence length="101" mass="11327">MTNDDEPDPQNKNAALSLSKERADELKRASTALLHWMAEQIVNELIEESQQVRTPGDEALESATTSKLQKTVVERPRTPPRTSQPTHPGTVPPRWKPESET</sequence>
<dbReference type="RefSeq" id="WP_284188018.1">
    <property type="nucleotide sequence ID" value="NZ_BSPX01000030.1"/>
</dbReference>
<dbReference type="EMBL" id="BSPX01000030">
    <property type="protein sequence ID" value="GLT22734.1"/>
    <property type="molecule type" value="Genomic_DNA"/>
</dbReference>
<comment type="caution">
    <text evidence="2">The sequence shown here is derived from an EMBL/GenBank/DDBJ whole genome shotgun (WGS) entry which is preliminary data.</text>
</comment>
<gene>
    <name evidence="2" type="ORF">GCM10007933_21940</name>
</gene>
<organism evidence="2 3">
    <name type="scientific">Zoogloea oryzae</name>
    <dbReference type="NCBI Taxonomy" id="310767"/>
    <lineage>
        <taxon>Bacteria</taxon>
        <taxon>Pseudomonadati</taxon>
        <taxon>Pseudomonadota</taxon>
        <taxon>Betaproteobacteria</taxon>
        <taxon>Rhodocyclales</taxon>
        <taxon>Zoogloeaceae</taxon>
        <taxon>Zoogloea</taxon>
    </lineage>
</organism>
<protein>
    <submittedName>
        <fullName evidence="2">Uncharacterized protein</fullName>
    </submittedName>
</protein>
<dbReference type="Proteomes" id="UP001157167">
    <property type="component" value="Unassembled WGS sequence"/>
</dbReference>
<reference evidence="3" key="1">
    <citation type="journal article" date="2019" name="Int. J. Syst. Evol. Microbiol.">
        <title>The Global Catalogue of Microorganisms (GCM) 10K type strain sequencing project: providing services to taxonomists for standard genome sequencing and annotation.</title>
        <authorList>
            <consortium name="The Broad Institute Genomics Platform"/>
            <consortium name="The Broad Institute Genome Sequencing Center for Infectious Disease"/>
            <person name="Wu L."/>
            <person name="Ma J."/>
        </authorList>
    </citation>
    <scope>NUCLEOTIDE SEQUENCE [LARGE SCALE GENOMIC DNA]</scope>
    <source>
        <strain evidence="3">NBRC 102407</strain>
    </source>
</reference>
<evidence type="ECO:0000313" key="2">
    <source>
        <dbReference type="EMBL" id="GLT22734.1"/>
    </source>
</evidence>